<dbReference type="EMBL" id="FOQG01000001">
    <property type="protein sequence ID" value="SFH66989.1"/>
    <property type="molecule type" value="Genomic_DNA"/>
</dbReference>
<feature type="transmembrane region" description="Helical" evidence="2">
    <location>
        <begin position="99"/>
        <end position="120"/>
    </location>
</feature>
<dbReference type="AlphaFoldDB" id="A0A1I3BYG5"/>
<dbReference type="OrthoDB" id="3790483at2"/>
<keyword evidence="2" id="KW-0812">Transmembrane</keyword>
<feature type="region of interest" description="Disordered" evidence="1">
    <location>
        <begin position="123"/>
        <end position="197"/>
    </location>
</feature>
<feature type="compositionally biased region" description="Low complexity" evidence="1">
    <location>
        <begin position="36"/>
        <end position="53"/>
    </location>
</feature>
<reference evidence="3 4" key="1">
    <citation type="submission" date="2016-10" db="EMBL/GenBank/DDBJ databases">
        <authorList>
            <person name="de Groot N.N."/>
        </authorList>
    </citation>
    <scope>NUCLEOTIDE SEQUENCE [LARGE SCALE GENOMIC DNA]</scope>
    <source>
        <strain evidence="3 4">CGMCC 1.11156</strain>
    </source>
</reference>
<keyword evidence="2" id="KW-1133">Transmembrane helix</keyword>
<gene>
    <name evidence="3" type="ORF">SAMN05216561_101385</name>
</gene>
<feature type="compositionally biased region" description="Low complexity" evidence="1">
    <location>
        <begin position="1"/>
        <end position="28"/>
    </location>
</feature>
<keyword evidence="2" id="KW-0472">Membrane</keyword>
<proteinExistence type="predicted"/>
<name>A0A1I3BYG5_9ACTN</name>
<feature type="compositionally biased region" description="Low complexity" evidence="1">
    <location>
        <begin position="79"/>
        <end position="88"/>
    </location>
</feature>
<accession>A0A1I3BYG5</accession>
<evidence type="ECO:0000256" key="1">
    <source>
        <dbReference type="SAM" id="MobiDB-lite"/>
    </source>
</evidence>
<evidence type="ECO:0000313" key="4">
    <source>
        <dbReference type="Proteomes" id="UP000198649"/>
    </source>
</evidence>
<keyword evidence="4" id="KW-1185">Reference proteome</keyword>
<dbReference type="STRING" id="1005945.SAMN05216561_101385"/>
<feature type="compositionally biased region" description="Pro residues" evidence="1">
    <location>
        <begin position="150"/>
        <end position="189"/>
    </location>
</feature>
<protein>
    <submittedName>
        <fullName evidence="3">Uncharacterized protein</fullName>
    </submittedName>
</protein>
<feature type="compositionally biased region" description="Pro residues" evidence="1">
    <location>
        <begin position="54"/>
        <end position="66"/>
    </location>
</feature>
<organism evidence="3 4">
    <name type="scientific">Nocardioides psychrotolerans</name>
    <dbReference type="NCBI Taxonomy" id="1005945"/>
    <lineage>
        <taxon>Bacteria</taxon>
        <taxon>Bacillati</taxon>
        <taxon>Actinomycetota</taxon>
        <taxon>Actinomycetes</taxon>
        <taxon>Propionibacteriales</taxon>
        <taxon>Nocardioidaceae</taxon>
        <taxon>Nocardioides</taxon>
    </lineage>
</organism>
<dbReference type="RefSeq" id="WP_091109927.1">
    <property type="nucleotide sequence ID" value="NZ_BKAF01000001.1"/>
</dbReference>
<evidence type="ECO:0000313" key="3">
    <source>
        <dbReference type="EMBL" id="SFH66989.1"/>
    </source>
</evidence>
<sequence>MSDPTQPQQPAQQPAPATQMVPQQQPGQQPVPPAQAYPQQGYAPPQQGYAPPQQGFPPQPGYPPQPGQAYAGGPPPAAPWQQTGPPAGSNHSSSKGKTIGLIVAGVVAVGALGGIAAVVFGGGDDERPSSAEVTPGGSGSGILDPEPVGSAPPQPDGSTPPAPTPTEPAPSEPVPTEPIEPTEPVPPAPSGSGVAIGSNGVQVIVPPEWTIDAQGEDSLSLSNGESSFIYALTGVADPSVEASSVLQQNLAYFTGGESYTQLEVYDVAPQEAFGSIVSLASIDYQALWVDAQGSFPLYGKIFAAVRQDGSVLMLNVEHSPPEDFDASIPTWFPVIGGSLDTFAGVG</sequence>
<dbReference type="Proteomes" id="UP000198649">
    <property type="component" value="Unassembled WGS sequence"/>
</dbReference>
<evidence type="ECO:0000256" key="2">
    <source>
        <dbReference type="SAM" id="Phobius"/>
    </source>
</evidence>
<feature type="region of interest" description="Disordered" evidence="1">
    <location>
        <begin position="1"/>
        <end position="96"/>
    </location>
</feature>